<keyword evidence="2 5" id="KW-0812">Transmembrane</keyword>
<dbReference type="GO" id="GO:0098542">
    <property type="term" value="P:defense response to other organism"/>
    <property type="evidence" value="ECO:0007669"/>
    <property type="project" value="InterPro"/>
</dbReference>
<keyword evidence="8" id="KW-1185">Reference proteome</keyword>
<evidence type="ECO:0000313" key="7">
    <source>
        <dbReference type="EMBL" id="KAF6159640.1"/>
    </source>
</evidence>
<reference evidence="7 8" key="1">
    <citation type="journal article" date="2020" name="IScience">
        <title>Genome Sequencing of the Endangered Kingdonia uniflora (Circaeasteraceae, Ranunculales) Reveals Potential Mechanisms of Evolutionary Specialization.</title>
        <authorList>
            <person name="Sun Y."/>
            <person name="Deng T."/>
            <person name="Zhang A."/>
            <person name="Moore M.J."/>
            <person name="Landis J.B."/>
            <person name="Lin N."/>
            <person name="Zhang H."/>
            <person name="Zhang X."/>
            <person name="Huang J."/>
            <person name="Zhang X."/>
            <person name="Sun H."/>
            <person name="Wang H."/>
        </authorList>
    </citation>
    <scope>NUCLEOTIDE SEQUENCE [LARGE SCALE GENOMIC DNA]</scope>
    <source>
        <strain evidence="7">TB1705</strain>
        <tissue evidence="7">Leaf</tissue>
    </source>
</reference>
<evidence type="ECO:0000313" key="8">
    <source>
        <dbReference type="Proteomes" id="UP000541444"/>
    </source>
</evidence>
<dbReference type="GO" id="GO:0009506">
    <property type="term" value="C:plasmodesma"/>
    <property type="evidence" value="ECO:0007669"/>
    <property type="project" value="TreeGrafter"/>
</dbReference>
<organism evidence="7 8">
    <name type="scientific">Kingdonia uniflora</name>
    <dbReference type="NCBI Taxonomy" id="39325"/>
    <lineage>
        <taxon>Eukaryota</taxon>
        <taxon>Viridiplantae</taxon>
        <taxon>Streptophyta</taxon>
        <taxon>Embryophyta</taxon>
        <taxon>Tracheophyta</taxon>
        <taxon>Spermatophyta</taxon>
        <taxon>Magnoliopsida</taxon>
        <taxon>Ranunculales</taxon>
        <taxon>Circaeasteraceae</taxon>
        <taxon>Kingdonia</taxon>
    </lineage>
</organism>
<comment type="subcellular location">
    <subcellularLocation>
        <location evidence="1">Membrane</location>
        <topology evidence="1">Single-pass membrane protein</topology>
    </subcellularLocation>
</comment>
<dbReference type="InterPro" id="IPR044839">
    <property type="entry name" value="NDR1-like"/>
</dbReference>
<dbReference type="PANTHER" id="PTHR31415">
    <property type="entry name" value="OS05G0367900 PROTEIN"/>
    <property type="match status" value="1"/>
</dbReference>
<evidence type="ECO:0000256" key="2">
    <source>
        <dbReference type="ARBA" id="ARBA00022692"/>
    </source>
</evidence>
<feature type="transmembrane region" description="Helical" evidence="5">
    <location>
        <begin position="26"/>
        <end position="48"/>
    </location>
</feature>
<dbReference type="OrthoDB" id="1920039at2759"/>
<keyword evidence="4 5" id="KW-0472">Membrane</keyword>
<protein>
    <recommendedName>
        <fullName evidence="6">Late embryogenesis abundant protein LEA-2 subgroup domain-containing protein</fullName>
    </recommendedName>
</protein>
<evidence type="ECO:0000256" key="5">
    <source>
        <dbReference type="SAM" id="Phobius"/>
    </source>
</evidence>
<name>A0A7J7MXY0_9MAGN</name>
<dbReference type="PANTHER" id="PTHR31415:SF20">
    <property type="entry name" value="NDR1_HIN1-LIKE PROTEIN 26"/>
    <property type="match status" value="1"/>
</dbReference>
<keyword evidence="3 5" id="KW-1133">Transmembrane helix</keyword>
<proteinExistence type="predicted"/>
<accession>A0A7J7MXY0</accession>
<evidence type="ECO:0000256" key="1">
    <source>
        <dbReference type="ARBA" id="ARBA00004167"/>
    </source>
</evidence>
<evidence type="ECO:0000259" key="6">
    <source>
        <dbReference type="Pfam" id="PF03168"/>
    </source>
</evidence>
<dbReference type="Proteomes" id="UP000541444">
    <property type="component" value="Unassembled WGS sequence"/>
</dbReference>
<feature type="domain" description="Late embryogenesis abundant protein LEA-2 subgroup" evidence="6">
    <location>
        <begin position="84"/>
        <end position="181"/>
    </location>
</feature>
<evidence type="ECO:0000256" key="4">
    <source>
        <dbReference type="ARBA" id="ARBA00023136"/>
    </source>
</evidence>
<sequence length="211" mass="23550">MSQLIVKSPKHCANHGVNIEKFYKKLFYAFSTFFFSILFTVFLIWLILRPAKPEFYLKQADVYQFNLSGSSHLLNSSIQITLVSRNPNTKVGIYYDQLKACASYKSQQITIGAPIPPFYQGHEDRNLLIASLIGTGLSVSPSFGYEVSRDQVVGKVVLQLKVNGRLRWKVGTWVSGQYRLSVVCVTMMSFDSNTGAGPLSLKQGSQCSTSV</sequence>
<dbReference type="InterPro" id="IPR004864">
    <property type="entry name" value="LEA_2"/>
</dbReference>
<dbReference type="Pfam" id="PF03168">
    <property type="entry name" value="LEA_2"/>
    <property type="match status" value="1"/>
</dbReference>
<dbReference type="GO" id="GO:0005886">
    <property type="term" value="C:plasma membrane"/>
    <property type="evidence" value="ECO:0007669"/>
    <property type="project" value="TreeGrafter"/>
</dbReference>
<comment type="caution">
    <text evidence="7">The sequence shown here is derived from an EMBL/GenBank/DDBJ whole genome shotgun (WGS) entry which is preliminary data.</text>
</comment>
<dbReference type="EMBL" id="JACGCM010001189">
    <property type="protein sequence ID" value="KAF6159640.1"/>
    <property type="molecule type" value="Genomic_DNA"/>
</dbReference>
<gene>
    <name evidence="7" type="ORF">GIB67_034602</name>
</gene>
<dbReference type="AlphaFoldDB" id="A0A7J7MXY0"/>
<evidence type="ECO:0000256" key="3">
    <source>
        <dbReference type="ARBA" id="ARBA00022989"/>
    </source>
</evidence>